<gene>
    <name evidence="2" type="ORF">RRG08_034698</name>
</gene>
<reference evidence="2" key="1">
    <citation type="journal article" date="2023" name="G3 (Bethesda)">
        <title>A reference genome for the long-term kleptoplast-retaining sea slug Elysia crispata morphotype clarki.</title>
        <authorList>
            <person name="Eastman K.E."/>
            <person name="Pendleton A.L."/>
            <person name="Shaikh M.A."/>
            <person name="Suttiyut T."/>
            <person name="Ogas R."/>
            <person name="Tomko P."/>
            <person name="Gavelis G."/>
            <person name="Widhalm J.R."/>
            <person name="Wisecaver J.H."/>
        </authorList>
    </citation>
    <scope>NUCLEOTIDE SEQUENCE</scope>
    <source>
        <strain evidence="2">ECLA1</strain>
    </source>
</reference>
<feature type="region of interest" description="Disordered" evidence="1">
    <location>
        <begin position="98"/>
        <end position="119"/>
    </location>
</feature>
<evidence type="ECO:0000256" key="1">
    <source>
        <dbReference type="SAM" id="MobiDB-lite"/>
    </source>
</evidence>
<dbReference type="EMBL" id="JAWDGP010004939">
    <property type="protein sequence ID" value="KAK3760857.1"/>
    <property type="molecule type" value="Genomic_DNA"/>
</dbReference>
<evidence type="ECO:0000313" key="3">
    <source>
        <dbReference type="Proteomes" id="UP001283361"/>
    </source>
</evidence>
<evidence type="ECO:0000313" key="2">
    <source>
        <dbReference type="EMBL" id="KAK3760857.1"/>
    </source>
</evidence>
<comment type="caution">
    <text evidence="2">The sequence shown here is derived from an EMBL/GenBank/DDBJ whole genome shotgun (WGS) entry which is preliminary data.</text>
</comment>
<dbReference type="Proteomes" id="UP001283361">
    <property type="component" value="Unassembled WGS sequence"/>
</dbReference>
<dbReference type="AlphaFoldDB" id="A0AAE0Z2V1"/>
<name>A0AAE0Z2V1_9GAST</name>
<sequence length="119" mass="13479">MSYISLQRSAFFFLTLLLPPSNRNYPFTSKASSLSLSRPSFPCAHSPKLQPEAPIFLCLRTFWPILVQLSPTSHHLFIDRPRLEKRALDNRLPVPHFQALDGPAQSGDSFTYGCSDSER</sequence>
<proteinExistence type="predicted"/>
<feature type="compositionally biased region" description="Polar residues" evidence="1">
    <location>
        <begin position="106"/>
        <end position="119"/>
    </location>
</feature>
<keyword evidence="3" id="KW-1185">Reference proteome</keyword>
<organism evidence="2 3">
    <name type="scientific">Elysia crispata</name>
    <name type="common">lettuce slug</name>
    <dbReference type="NCBI Taxonomy" id="231223"/>
    <lineage>
        <taxon>Eukaryota</taxon>
        <taxon>Metazoa</taxon>
        <taxon>Spiralia</taxon>
        <taxon>Lophotrochozoa</taxon>
        <taxon>Mollusca</taxon>
        <taxon>Gastropoda</taxon>
        <taxon>Heterobranchia</taxon>
        <taxon>Euthyneura</taxon>
        <taxon>Panpulmonata</taxon>
        <taxon>Sacoglossa</taxon>
        <taxon>Placobranchoidea</taxon>
        <taxon>Plakobranchidae</taxon>
        <taxon>Elysia</taxon>
    </lineage>
</organism>
<accession>A0AAE0Z2V1</accession>
<protein>
    <submittedName>
        <fullName evidence="2">Uncharacterized protein</fullName>
    </submittedName>
</protein>